<dbReference type="InterPro" id="IPR002295">
    <property type="entry name" value="N4/N6-MTase_EcoPI_Mod-like"/>
</dbReference>
<evidence type="ECO:0000313" key="5">
    <source>
        <dbReference type="EMBL" id="GHO91552.1"/>
    </source>
</evidence>
<keyword evidence="6" id="KW-1185">Reference proteome</keyword>
<evidence type="ECO:0000313" key="6">
    <source>
        <dbReference type="Proteomes" id="UP000597444"/>
    </source>
</evidence>
<name>A0A8J3MZ60_9CHLR</name>
<dbReference type="Proteomes" id="UP000597444">
    <property type="component" value="Unassembled WGS sequence"/>
</dbReference>
<dbReference type="InterPro" id="IPR002941">
    <property type="entry name" value="DNA_methylase_N4/N6"/>
</dbReference>
<dbReference type="GO" id="GO:0008170">
    <property type="term" value="F:N-methyltransferase activity"/>
    <property type="evidence" value="ECO:0007669"/>
    <property type="project" value="InterPro"/>
</dbReference>
<dbReference type="EMBL" id="BNJK01000001">
    <property type="protein sequence ID" value="GHO91552.1"/>
    <property type="molecule type" value="Genomic_DNA"/>
</dbReference>
<gene>
    <name evidence="5" type="ORF">KSF_016000</name>
</gene>
<comment type="caution">
    <text evidence="5">The sequence shown here is derived from an EMBL/GenBank/DDBJ whole genome shotgun (WGS) entry which is preliminary data.</text>
</comment>
<dbReference type="AlphaFoldDB" id="A0A8J3MZ60"/>
<dbReference type="PRINTS" id="PR00506">
    <property type="entry name" value="D21N6MTFRASE"/>
</dbReference>
<dbReference type="GO" id="GO:0032259">
    <property type="term" value="P:methylation"/>
    <property type="evidence" value="ECO:0007669"/>
    <property type="project" value="UniProtKB-KW"/>
</dbReference>
<keyword evidence="1" id="KW-0489">Methyltransferase</keyword>
<evidence type="ECO:0000256" key="1">
    <source>
        <dbReference type="ARBA" id="ARBA00022603"/>
    </source>
</evidence>
<evidence type="ECO:0000259" key="4">
    <source>
        <dbReference type="Pfam" id="PF01555"/>
    </source>
</evidence>
<proteinExistence type="predicted"/>
<dbReference type="GO" id="GO:0003677">
    <property type="term" value="F:DNA binding"/>
    <property type="evidence" value="ECO:0007669"/>
    <property type="project" value="InterPro"/>
</dbReference>
<evidence type="ECO:0000256" key="3">
    <source>
        <dbReference type="ARBA" id="ARBA00022691"/>
    </source>
</evidence>
<organism evidence="5 6">
    <name type="scientific">Reticulibacter mediterranei</name>
    <dbReference type="NCBI Taxonomy" id="2778369"/>
    <lineage>
        <taxon>Bacteria</taxon>
        <taxon>Bacillati</taxon>
        <taxon>Chloroflexota</taxon>
        <taxon>Ktedonobacteria</taxon>
        <taxon>Ktedonobacterales</taxon>
        <taxon>Reticulibacteraceae</taxon>
        <taxon>Reticulibacter</taxon>
    </lineage>
</organism>
<sequence length="396" mass="44585">MGDTNARPRAEALVDAMRNTAPTQGLTHTFYKYPARFSPAFVRAAITEFSQPGDVILDPFMGSGTSLVEALISDRHAIGSDINTLAHFLAQVKTTPLSSLECDEVAHWAASIGTYLRLSGPQRSVIPPLPPADDPSQRGIPRSLRQIIAAIRAEISHLSTSGQRQLARCALLRTSQSALDCTTTFPSAPLFREQFVETVNLMLKGLEELRSMLDTTSHGVRPQIICLNVPAQNLQPALWELSIKQKPTLIVTSPPYPSVHVLYHRWQIKSRREITTPYWITDQLDGHGEAYYMMGSRTPTGLDNYFRTIEASFARLYQVVAEEAFVVQLLAFSHIDTQLPRYLVAMERAGFEECAHLIEDEHTGRIWRRVPLRRWYATYQGNTPSSHEVLLLHRRR</sequence>
<keyword evidence="3" id="KW-0949">S-adenosyl-L-methionine</keyword>
<feature type="domain" description="DNA methylase N-4/N-6" evidence="4">
    <location>
        <begin position="31"/>
        <end position="84"/>
    </location>
</feature>
<protein>
    <recommendedName>
        <fullName evidence="4">DNA methylase N-4/N-6 domain-containing protein</fullName>
    </recommendedName>
</protein>
<reference evidence="5" key="1">
    <citation type="submission" date="2020-10" db="EMBL/GenBank/DDBJ databases">
        <title>Taxonomic study of unclassified bacteria belonging to the class Ktedonobacteria.</title>
        <authorList>
            <person name="Yabe S."/>
            <person name="Wang C.M."/>
            <person name="Zheng Y."/>
            <person name="Sakai Y."/>
            <person name="Cavaletti L."/>
            <person name="Monciardini P."/>
            <person name="Donadio S."/>
        </authorList>
    </citation>
    <scope>NUCLEOTIDE SEQUENCE</scope>
    <source>
        <strain evidence="5">ID150040</strain>
    </source>
</reference>
<keyword evidence="2" id="KW-0808">Transferase</keyword>
<dbReference type="InterPro" id="IPR029063">
    <property type="entry name" value="SAM-dependent_MTases_sf"/>
</dbReference>
<accession>A0A8J3MZ60</accession>
<dbReference type="Gene3D" id="3.40.50.150">
    <property type="entry name" value="Vaccinia Virus protein VP39"/>
    <property type="match status" value="1"/>
</dbReference>
<dbReference type="SUPFAM" id="SSF53335">
    <property type="entry name" value="S-adenosyl-L-methionine-dependent methyltransferases"/>
    <property type="match status" value="2"/>
</dbReference>
<evidence type="ECO:0000256" key="2">
    <source>
        <dbReference type="ARBA" id="ARBA00022679"/>
    </source>
</evidence>
<dbReference type="Pfam" id="PF01555">
    <property type="entry name" value="N6_N4_Mtase"/>
    <property type="match status" value="1"/>
</dbReference>